<reference evidence="2 3" key="1">
    <citation type="submission" date="2019-11" db="EMBL/GenBank/DDBJ databases">
        <title>Draft Genome Sequence of Plant Growth-Promoting Rhizosphere-Associated Bacteria.</title>
        <authorList>
            <person name="Vasilyev I.Y."/>
            <person name="Radchenko V."/>
            <person name="Ilnitskaya E.V."/>
        </authorList>
    </citation>
    <scope>NUCLEOTIDE SEQUENCE [LARGE SCALE GENOMIC DNA]</scope>
    <source>
        <strain evidence="2 3">VRA_1sq_f</strain>
    </source>
</reference>
<dbReference type="SUPFAM" id="SSF116878">
    <property type="entry name" value="TrmE connector domain"/>
    <property type="match status" value="1"/>
</dbReference>
<organism evidence="2 3">
    <name type="scientific">Ligilactobacillus salivarius</name>
    <dbReference type="NCBI Taxonomy" id="1624"/>
    <lineage>
        <taxon>Bacteria</taxon>
        <taxon>Bacillati</taxon>
        <taxon>Bacillota</taxon>
        <taxon>Bacilli</taxon>
        <taxon>Lactobacillales</taxon>
        <taxon>Lactobacillaceae</taxon>
        <taxon>Ligilactobacillus</taxon>
    </lineage>
</organism>
<gene>
    <name evidence="2" type="ORF">GKC34_05735</name>
</gene>
<protein>
    <submittedName>
        <fullName evidence="2">tRNA uridine-5-carboxymethylaminomethyl(34) synthesis GTPase MnmE</fullName>
    </submittedName>
</protein>
<dbReference type="AlphaFoldDB" id="A0A6A8LQX7"/>
<dbReference type="EMBL" id="WKKZ01000200">
    <property type="protein sequence ID" value="MSE05332.1"/>
    <property type="molecule type" value="Genomic_DNA"/>
</dbReference>
<dbReference type="Gene3D" id="1.20.120.430">
    <property type="entry name" value="tRNA modification GTPase MnmE domain 2"/>
    <property type="match status" value="1"/>
</dbReference>
<evidence type="ECO:0000313" key="3">
    <source>
        <dbReference type="Proteomes" id="UP000437575"/>
    </source>
</evidence>
<accession>A0A6A8LQX7</accession>
<dbReference type="Pfam" id="PF12631">
    <property type="entry name" value="MnmE_helical"/>
    <property type="match status" value="1"/>
</dbReference>
<dbReference type="PANTHER" id="PTHR42714:SF2">
    <property type="entry name" value="TRNA MODIFICATION GTPASE GTPBP3, MITOCHONDRIAL"/>
    <property type="match status" value="1"/>
</dbReference>
<feature type="domain" description="MnmE helical" evidence="1">
    <location>
        <begin position="5"/>
        <end position="123"/>
    </location>
</feature>
<dbReference type="InterPro" id="IPR027368">
    <property type="entry name" value="MnmE_dom2"/>
</dbReference>
<dbReference type="PANTHER" id="PTHR42714">
    <property type="entry name" value="TRNA MODIFICATION GTPASE GTPBP3"/>
    <property type="match status" value="1"/>
</dbReference>
<dbReference type="GO" id="GO:0030488">
    <property type="term" value="P:tRNA methylation"/>
    <property type="evidence" value="ECO:0007669"/>
    <property type="project" value="TreeGrafter"/>
</dbReference>
<evidence type="ECO:0000259" key="1">
    <source>
        <dbReference type="Pfam" id="PF12631"/>
    </source>
</evidence>
<feature type="non-terminal residue" evidence="2">
    <location>
        <position position="1"/>
    </location>
</feature>
<dbReference type="Proteomes" id="UP000437575">
    <property type="component" value="Unassembled WGS sequence"/>
</dbReference>
<dbReference type="InterPro" id="IPR025867">
    <property type="entry name" value="MnmE_helical"/>
</dbReference>
<dbReference type="GO" id="GO:0005829">
    <property type="term" value="C:cytosol"/>
    <property type="evidence" value="ECO:0007669"/>
    <property type="project" value="TreeGrafter"/>
</dbReference>
<sequence>LNKTDLPQKLNMDEVRELVPEDELITTSVLKKTGVDKLEEKIAELFFGGIENSQSTIMVTNARHIALLNQAEDSLDAVLQGLDSGMPVDLCQIDMTNAWDELGEITGDSYQDELLTQLFSQFCLGK</sequence>
<evidence type="ECO:0000313" key="2">
    <source>
        <dbReference type="EMBL" id="MSE05332.1"/>
    </source>
</evidence>
<name>A0A6A8LQX7_9LACO</name>
<dbReference type="GO" id="GO:0002098">
    <property type="term" value="P:tRNA wobble uridine modification"/>
    <property type="evidence" value="ECO:0007669"/>
    <property type="project" value="TreeGrafter"/>
</dbReference>
<proteinExistence type="predicted"/>
<comment type="caution">
    <text evidence="2">The sequence shown here is derived from an EMBL/GenBank/DDBJ whole genome shotgun (WGS) entry which is preliminary data.</text>
</comment>